<gene>
    <name evidence="2" type="ORF">CR201_G0046016</name>
</gene>
<dbReference type="PANTHER" id="PTHR22762:SF60">
    <property type="entry name" value="NEUTRAL ALPHA-GLUCOSIDASE C"/>
    <property type="match status" value="1"/>
</dbReference>
<accession>A0A2J8S5N2</accession>
<dbReference type="AlphaFoldDB" id="A0A2J8S5N2"/>
<evidence type="ECO:0000313" key="1">
    <source>
        <dbReference type="EMBL" id="PNJ16078.1"/>
    </source>
</evidence>
<proteinExistence type="predicted"/>
<dbReference type="InterPro" id="IPR013780">
    <property type="entry name" value="Glyco_hydro_b"/>
</dbReference>
<dbReference type="STRING" id="9601.ENSPPYP00000007243"/>
<evidence type="ECO:0000313" key="4">
    <source>
        <dbReference type="EMBL" id="PNJ16081.1"/>
    </source>
</evidence>
<name>A0A2J8S5N2_PONAB</name>
<evidence type="ECO:0000313" key="2">
    <source>
        <dbReference type="EMBL" id="PNJ16079.1"/>
    </source>
</evidence>
<dbReference type="GO" id="GO:0006491">
    <property type="term" value="P:N-glycan processing"/>
    <property type="evidence" value="ECO:0007669"/>
    <property type="project" value="TreeGrafter"/>
</dbReference>
<dbReference type="GO" id="GO:0004558">
    <property type="term" value="F:alpha-1,4-glucosidase activity"/>
    <property type="evidence" value="ECO:0007669"/>
    <property type="project" value="TreeGrafter"/>
</dbReference>
<dbReference type="EMBL" id="NDHI03003606">
    <property type="protein sequence ID" value="PNJ16080.1"/>
    <property type="molecule type" value="Genomic_DNA"/>
</dbReference>
<evidence type="ECO:0000313" key="3">
    <source>
        <dbReference type="EMBL" id="PNJ16080.1"/>
    </source>
</evidence>
<dbReference type="EMBL" id="NDHI03003606">
    <property type="protein sequence ID" value="PNJ16079.1"/>
    <property type="molecule type" value="Genomic_DNA"/>
</dbReference>
<dbReference type="EMBL" id="NDHI03003606">
    <property type="protein sequence ID" value="PNJ16081.1"/>
    <property type="molecule type" value="Genomic_DNA"/>
</dbReference>
<dbReference type="Gene3D" id="2.60.40.1180">
    <property type="entry name" value="Golgi alpha-mannosidase II"/>
    <property type="match status" value="1"/>
</dbReference>
<sequence>IPVFQRGGSVIPIKTTVGKSTGWMTESSYGLRVALSTKASSVGELYLDDGHSFQYLHQKQFLHRKFSFCSSVLINSSADQRGHYPSKCVVEQILVLGFRKEPSSVTTHSSDGKDQPVAFTYCTKTSTLSLEKLSLNIATDWEGS</sequence>
<feature type="non-terminal residue" evidence="2">
    <location>
        <position position="1"/>
    </location>
</feature>
<comment type="caution">
    <text evidence="2">The sequence shown here is derived from an EMBL/GenBank/DDBJ whole genome shotgun (WGS) entry which is preliminary data.</text>
</comment>
<organism evidence="2">
    <name type="scientific">Pongo abelii</name>
    <name type="common">Sumatran orangutan</name>
    <name type="synonym">Pongo pygmaeus abelii</name>
    <dbReference type="NCBI Taxonomy" id="9601"/>
    <lineage>
        <taxon>Eukaryota</taxon>
        <taxon>Metazoa</taxon>
        <taxon>Chordata</taxon>
        <taxon>Craniata</taxon>
        <taxon>Vertebrata</taxon>
        <taxon>Euteleostomi</taxon>
        <taxon>Mammalia</taxon>
        <taxon>Eutheria</taxon>
        <taxon>Euarchontoglires</taxon>
        <taxon>Primates</taxon>
        <taxon>Haplorrhini</taxon>
        <taxon>Catarrhini</taxon>
        <taxon>Hominidae</taxon>
        <taxon>Pongo</taxon>
    </lineage>
</organism>
<dbReference type="EMBL" id="NDHI03003606">
    <property type="protein sequence ID" value="PNJ16078.1"/>
    <property type="molecule type" value="Genomic_DNA"/>
</dbReference>
<dbReference type="PANTHER" id="PTHR22762">
    <property type="entry name" value="ALPHA-GLUCOSIDASE"/>
    <property type="match status" value="1"/>
</dbReference>
<protein>
    <submittedName>
        <fullName evidence="1">T0162305 isoform 1</fullName>
    </submittedName>
    <submittedName>
        <fullName evidence="2">T0162306 isoform 2</fullName>
    </submittedName>
    <submittedName>
        <fullName evidence="3">T0162307 isoform 3</fullName>
    </submittedName>
    <submittedName>
        <fullName evidence="4">T0162323 isoform 4</fullName>
    </submittedName>
</protein>
<reference evidence="2" key="1">
    <citation type="submission" date="2017-12" db="EMBL/GenBank/DDBJ databases">
        <title>High-resolution comparative analysis of great ape genomes.</title>
        <authorList>
            <person name="Pollen A."/>
            <person name="Hastie A."/>
            <person name="Hormozdiari F."/>
            <person name="Dougherty M."/>
            <person name="Liu R."/>
            <person name="Chaisson M."/>
            <person name="Hoppe E."/>
            <person name="Hill C."/>
            <person name="Pang A."/>
            <person name="Hillier L."/>
            <person name="Baker C."/>
            <person name="Armstrong J."/>
            <person name="Shendure J."/>
            <person name="Paten B."/>
            <person name="Wilson R."/>
            <person name="Chao H."/>
            <person name="Schneider V."/>
            <person name="Ventura M."/>
            <person name="Kronenberg Z."/>
            <person name="Murali S."/>
            <person name="Gordon D."/>
            <person name="Cantsilieris S."/>
            <person name="Munson K."/>
            <person name="Nelson B."/>
            <person name="Raja A."/>
            <person name="Underwood J."/>
            <person name="Diekhans M."/>
            <person name="Fiddes I."/>
            <person name="Haussler D."/>
            <person name="Eichler E."/>
        </authorList>
    </citation>
    <scope>NUCLEOTIDE SEQUENCE [LARGE SCALE GENOMIC DNA]</scope>
    <source>
        <strain evidence="2">Susie</strain>
    </source>
</reference>